<sequence length="225" mass="25851">MRKLSVRWVPRLLTVDQKHTRRTSSRANLNLFETDPVNFLQRFVTMVETWVHHFTPEAKQQSKRWKHPSSTRPKKAKTVPSAGKVMASVFWDAEVYLNQVYKEGDMCYVISKGENKMTLPLKMSDEAFKEYTQKSQENIEKHETMKATFAQKLRDLNVKGEALVEYNPDFTPGEYIVKQSKEKNAAMIVIGSRGQGKIRRTILGSVSDYVVHHASCPVIVCTAEK</sequence>
<dbReference type="AlphaFoldDB" id="A0AA88YDY2"/>
<dbReference type="SUPFAM" id="SSF52402">
    <property type="entry name" value="Adenine nucleotide alpha hydrolases-like"/>
    <property type="match status" value="1"/>
</dbReference>
<dbReference type="InterPro" id="IPR001888">
    <property type="entry name" value="Transposase_1"/>
</dbReference>
<dbReference type="Pfam" id="PF01359">
    <property type="entry name" value="Transposase_1"/>
    <property type="match status" value="1"/>
</dbReference>
<proteinExistence type="predicted"/>
<dbReference type="PRINTS" id="PR01438">
    <property type="entry name" value="UNVRSLSTRESS"/>
</dbReference>
<feature type="domain" description="UspA" evidence="2">
    <location>
        <begin position="108"/>
        <end position="221"/>
    </location>
</feature>
<dbReference type="InterPro" id="IPR014729">
    <property type="entry name" value="Rossmann-like_a/b/a_fold"/>
</dbReference>
<dbReference type="InterPro" id="IPR052709">
    <property type="entry name" value="Transposase-MT_Hybrid"/>
</dbReference>
<dbReference type="Pfam" id="PF00582">
    <property type="entry name" value="Usp"/>
    <property type="match status" value="1"/>
</dbReference>
<dbReference type="CDD" id="cd23659">
    <property type="entry name" value="USP_At3g01520-like"/>
    <property type="match status" value="1"/>
</dbReference>
<accession>A0AA88YDY2</accession>
<dbReference type="EMBL" id="VSWD01000005">
    <property type="protein sequence ID" value="KAK3103285.1"/>
    <property type="molecule type" value="Genomic_DNA"/>
</dbReference>
<gene>
    <name evidence="3" type="ORF">FSP39_018190</name>
</gene>
<organism evidence="3 4">
    <name type="scientific">Pinctada imbricata</name>
    <name type="common">Atlantic pearl-oyster</name>
    <name type="synonym">Pinctada martensii</name>
    <dbReference type="NCBI Taxonomy" id="66713"/>
    <lineage>
        <taxon>Eukaryota</taxon>
        <taxon>Metazoa</taxon>
        <taxon>Spiralia</taxon>
        <taxon>Lophotrochozoa</taxon>
        <taxon>Mollusca</taxon>
        <taxon>Bivalvia</taxon>
        <taxon>Autobranchia</taxon>
        <taxon>Pteriomorphia</taxon>
        <taxon>Pterioida</taxon>
        <taxon>Pterioidea</taxon>
        <taxon>Pteriidae</taxon>
        <taxon>Pinctada</taxon>
    </lineage>
</organism>
<reference evidence="3" key="1">
    <citation type="submission" date="2019-08" db="EMBL/GenBank/DDBJ databases">
        <title>The improved chromosome-level genome for the pearl oyster Pinctada fucata martensii using PacBio sequencing and Hi-C.</title>
        <authorList>
            <person name="Zheng Z."/>
        </authorList>
    </citation>
    <scope>NUCLEOTIDE SEQUENCE</scope>
    <source>
        <strain evidence="3">ZZ-2019</strain>
        <tissue evidence="3">Adductor muscle</tissue>
    </source>
</reference>
<dbReference type="PANTHER" id="PTHR46060">
    <property type="entry name" value="MARINER MOS1 TRANSPOSASE-LIKE PROTEIN"/>
    <property type="match status" value="1"/>
</dbReference>
<dbReference type="InterPro" id="IPR006015">
    <property type="entry name" value="Universal_stress_UspA"/>
</dbReference>
<evidence type="ECO:0000256" key="1">
    <source>
        <dbReference type="SAM" id="MobiDB-lite"/>
    </source>
</evidence>
<evidence type="ECO:0000313" key="4">
    <source>
        <dbReference type="Proteomes" id="UP001186944"/>
    </source>
</evidence>
<keyword evidence="4" id="KW-1185">Reference proteome</keyword>
<dbReference type="PANTHER" id="PTHR46060:SF1">
    <property type="entry name" value="MARINER MOS1 TRANSPOSASE-LIKE PROTEIN"/>
    <property type="match status" value="1"/>
</dbReference>
<evidence type="ECO:0000259" key="2">
    <source>
        <dbReference type="Pfam" id="PF00582"/>
    </source>
</evidence>
<dbReference type="Gene3D" id="3.40.50.620">
    <property type="entry name" value="HUPs"/>
    <property type="match status" value="1"/>
</dbReference>
<evidence type="ECO:0000313" key="3">
    <source>
        <dbReference type="EMBL" id="KAK3103285.1"/>
    </source>
</evidence>
<dbReference type="InterPro" id="IPR006016">
    <property type="entry name" value="UspA"/>
</dbReference>
<dbReference type="Proteomes" id="UP001186944">
    <property type="component" value="Unassembled WGS sequence"/>
</dbReference>
<feature type="region of interest" description="Disordered" evidence="1">
    <location>
        <begin position="58"/>
        <end position="78"/>
    </location>
</feature>
<protein>
    <recommendedName>
        <fullName evidence="2">UspA domain-containing protein</fullName>
    </recommendedName>
</protein>
<name>A0AA88YDY2_PINIB</name>
<feature type="compositionally biased region" description="Basic residues" evidence="1">
    <location>
        <begin position="61"/>
        <end position="77"/>
    </location>
</feature>
<comment type="caution">
    <text evidence="3">The sequence shown here is derived from an EMBL/GenBank/DDBJ whole genome shotgun (WGS) entry which is preliminary data.</text>
</comment>